<organism evidence="4 5">
    <name type="scientific">Prevotella koreensis</name>
    <dbReference type="NCBI Taxonomy" id="2490854"/>
    <lineage>
        <taxon>Bacteria</taxon>
        <taxon>Pseudomonadati</taxon>
        <taxon>Bacteroidota</taxon>
        <taxon>Bacteroidia</taxon>
        <taxon>Bacteroidales</taxon>
        <taxon>Prevotellaceae</taxon>
        <taxon>Prevotella</taxon>
    </lineage>
</organism>
<dbReference type="SUPFAM" id="SSF51445">
    <property type="entry name" value="(Trans)glycosidases"/>
    <property type="match status" value="1"/>
</dbReference>
<dbReference type="Proteomes" id="UP000278983">
    <property type="component" value="Unassembled WGS sequence"/>
</dbReference>
<dbReference type="AlphaFoldDB" id="A0A3S0PBU5"/>
<evidence type="ECO:0000256" key="1">
    <source>
        <dbReference type="ARBA" id="ARBA00022729"/>
    </source>
</evidence>
<dbReference type="RefSeq" id="WP_126678221.1">
    <property type="nucleotide sequence ID" value="NZ_RYYU01000001.1"/>
</dbReference>
<dbReference type="SUPFAM" id="SSF49265">
    <property type="entry name" value="Fibronectin type III"/>
    <property type="match status" value="1"/>
</dbReference>
<keyword evidence="5" id="KW-1185">Reference proteome</keyword>
<dbReference type="OrthoDB" id="9773203at2"/>
<dbReference type="PANTHER" id="PTHR43405">
    <property type="entry name" value="GLYCOSYL HYDROLASE DIGH"/>
    <property type="match status" value="1"/>
</dbReference>
<dbReference type="PANTHER" id="PTHR43405:SF1">
    <property type="entry name" value="GLYCOSYL HYDROLASE DIGH"/>
    <property type="match status" value="1"/>
</dbReference>
<dbReference type="EMBL" id="RYYU01000001">
    <property type="protein sequence ID" value="RUL59051.1"/>
    <property type="molecule type" value="Genomic_DNA"/>
</dbReference>
<evidence type="ECO:0000313" key="5">
    <source>
        <dbReference type="Proteomes" id="UP000278983"/>
    </source>
</evidence>
<proteinExistence type="predicted"/>
<dbReference type="InterPro" id="IPR036116">
    <property type="entry name" value="FN3_sf"/>
</dbReference>
<sequence>MKKKIIILSIAAMISLVAGAQHETNINYGESPKREVRAVWLTTVKSLDWPETKANSPESIKRQQKELTDILDKLQKAGVNLVLMQSRVRASTIYHSDIEPWDQNITGTPGKYPGYDPLQFAIEQCHVRGMQIHSWIVTLPIGPWNSYAAQQLRKNRPNILRKIGTDGYIDPENPETAPYIASICAEIVRKYDVDGIHLDYIRYPDAWKMPANRAKCRENITRIVEAINDAVKREKPWVMLSCSPVGKHDDLRRFSSRGWNARTAVAQDAQQWLKDGLMDAEFPMIYFKGDNFYPFALDWKEKSYGRIMAPGLGIYFMHPSEGRWNLIDVQRQMNYLRQIGIGHTYFRSRFFTENTKGLYDFTINEFDRFSAIVPAMSWLNKMPPTAPSNLRITDMEGKQILTWDEARSRNESPNVTYNIYASQEKTVDVNDARNLIAQLVSGTSLTIDTQRPFNYAVCAIDRFGNESEPARVGQTKPKPQTPHLIFNDDYRVQLPPRPNTLDAEYIVFKSLSGVPIATRAYSEDMIDIRTLPDGFYSLHSLGKKGKTHRLGWIKKETKK</sequence>
<dbReference type="InterPro" id="IPR003790">
    <property type="entry name" value="GHL10"/>
</dbReference>
<dbReference type="Gene3D" id="3.20.20.80">
    <property type="entry name" value="Glycosidases"/>
    <property type="match status" value="1"/>
</dbReference>
<protein>
    <recommendedName>
        <fullName evidence="3">Glycosyl hydrolase-like 10 domain-containing protein</fullName>
    </recommendedName>
</protein>
<gene>
    <name evidence="4" type="ORF">EHV08_04195</name>
</gene>
<feature type="signal peptide" evidence="2">
    <location>
        <begin position="1"/>
        <end position="20"/>
    </location>
</feature>
<dbReference type="InterPro" id="IPR017853">
    <property type="entry name" value="GH"/>
</dbReference>
<evidence type="ECO:0000259" key="3">
    <source>
        <dbReference type="Pfam" id="PF02638"/>
    </source>
</evidence>
<comment type="caution">
    <text evidence="4">The sequence shown here is derived from an EMBL/GenBank/DDBJ whole genome shotgun (WGS) entry which is preliminary data.</text>
</comment>
<accession>A0A3S0PBU5</accession>
<evidence type="ECO:0000313" key="4">
    <source>
        <dbReference type="EMBL" id="RUL59051.1"/>
    </source>
</evidence>
<feature type="domain" description="Glycosyl hydrolase-like 10" evidence="3">
    <location>
        <begin position="35"/>
        <end position="203"/>
    </location>
</feature>
<feature type="chain" id="PRO_5018615983" description="Glycosyl hydrolase-like 10 domain-containing protein" evidence="2">
    <location>
        <begin position="21"/>
        <end position="559"/>
    </location>
</feature>
<name>A0A3S0PBU5_9BACT</name>
<dbReference type="InterPro" id="IPR013783">
    <property type="entry name" value="Ig-like_fold"/>
</dbReference>
<dbReference type="InterPro" id="IPR052177">
    <property type="entry name" value="Divisome_Glycosyl_Hydrolase"/>
</dbReference>
<reference evidence="4 5" key="1">
    <citation type="submission" date="2018-12" db="EMBL/GenBank/DDBJ databases">
        <title>Genome sequencing of Prevotella sp. KCOM 3155 (= JS262).</title>
        <authorList>
            <person name="Kook J.-K."/>
            <person name="Park S.-N."/>
            <person name="Lim Y.K."/>
        </authorList>
    </citation>
    <scope>NUCLEOTIDE SEQUENCE [LARGE SCALE GENOMIC DNA]</scope>
    <source>
        <strain evidence="4 5">KCOM 3155</strain>
    </source>
</reference>
<dbReference type="InterPro" id="IPR003961">
    <property type="entry name" value="FN3_dom"/>
</dbReference>
<evidence type="ECO:0000256" key="2">
    <source>
        <dbReference type="SAM" id="SignalP"/>
    </source>
</evidence>
<keyword evidence="1 2" id="KW-0732">Signal</keyword>
<dbReference type="Pfam" id="PF02638">
    <property type="entry name" value="GHL10"/>
    <property type="match status" value="1"/>
</dbReference>
<dbReference type="CDD" id="cd00063">
    <property type="entry name" value="FN3"/>
    <property type="match status" value="1"/>
</dbReference>
<dbReference type="Gene3D" id="2.60.40.10">
    <property type="entry name" value="Immunoglobulins"/>
    <property type="match status" value="1"/>
</dbReference>